<protein>
    <recommendedName>
        <fullName evidence="1">N-acetyltransferase domain-containing protein</fullName>
    </recommendedName>
</protein>
<feature type="domain" description="N-acetyltransferase" evidence="1">
    <location>
        <begin position="90"/>
        <end position="266"/>
    </location>
</feature>
<dbReference type="EMBL" id="KK785235">
    <property type="protein sequence ID" value="KDO45818.1"/>
    <property type="molecule type" value="Genomic_DNA"/>
</dbReference>
<dbReference type="PANTHER" id="PTHR42919:SF20">
    <property type="entry name" value="GCN5-RELATED N-ACETYLTRANSFERASE 10, CHLOROPLASTIC"/>
    <property type="match status" value="1"/>
</dbReference>
<dbReference type="PROSITE" id="PS51186">
    <property type="entry name" value="GNAT"/>
    <property type="match status" value="1"/>
</dbReference>
<name>A0A067DSM6_CITSI</name>
<dbReference type="SUPFAM" id="SSF55729">
    <property type="entry name" value="Acyl-CoA N-acyltransferases (Nat)"/>
    <property type="match status" value="1"/>
</dbReference>
<gene>
    <name evidence="2" type="ORF">CISIN_1g024199mg</name>
</gene>
<dbReference type="InterPro" id="IPR016181">
    <property type="entry name" value="Acyl_CoA_acyltransferase"/>
</dbReference>
<dbReference type="GO" id="GO:0031415">
    <property type="term" value="C:NatA complex"/>
    <property type="evidence" value="ECO:0000318"/>
    <property type="project" value="GO_Central"/>
</dbReference>
<organism evidence="2 3">
    <name type="scientific">Citrus sinensis</name>
    <name type="common">Sweet orange</name>
    <name type="synonym">Citrus aurantium var. sinensis</name>
    <dbReference type="NCBI Taxonomy" id="2711"/>
    <lineage>
        <taxon>Eukaryota</taxon>
        <taxon>Viridiplantae</taxon>
        <taxon>Streptophyta</taxon>
        <taxon>Embryophyta</taxon>
        <taxon>Tracheophyta</taxon>
        <taxon>Spermatophyta</taxon>
        <taxon>Magnoliopsida</taxon>
        <taxon>eudicotyledons</taxon>
        <taxon>Gunneridae</taxon>
        <taxon>Pentapetalae</taxon>
        <taxon>rosids</taxon>
        <taxon>malvids</taxon>
        <taxon>Sapindales</taxon>
        <taxon>Rutaceae</taxon>
        <taxon>Aurantioideae</taxon>
        <taxon>Citrus</taxon>
    </lineage>
</organism>
<dbReference type="Proteomes" id="UP000027120">
    <property type="component" value="Unassembled WGS sequence"/>
</dbReference>
<dbReference type="Gene3D" id="3.40.630.30">
    <property type="match status" value="1"/>
</dbReference>
<keyword evidence="3" id="KW-1185">Reference proteome</keyword>
<dbReference type="CDD" id="cd04301">
    <property type="entry name" value="NAT_SF"/>
    <property type="match status" value="1"/>
</dbReference>
<proteinExistence type="predicted"/>
<dbReference type="eggNOG" id="ENOG502QSHD">
    <property type="taxonomic scope" value="Eukaryota"/>
</dbReference>
<reference evidence="2 3" key="1">
    <citation type="submission" date="2014-04" db="EMBL/GenBank/DDBJ databases">
        <authorList>
            <consortium name="International Citrus Genome Consortium"/>
            <person name="Gmitter F."/>
            <person name="Chen C."/>
            <person name="Farmerie W."/>
            <person name="Harkins T."/>
            <person name="Desany B."/>
            <person name="Mohiuddin M."/>
            <person name="Kodira C."/>
            <person name="Borodovsky M."/>
            <person name="Lomsadze A."/>
            <person name="Burns P."/>
            <person name="Jenkins J."/>
            <person name="Prochnik S."/>
            <person name="Shu S."/>
            <person name="Chapman J."/>
            <person name="Pitluck S."/>
            <person name="Schmutz J."/>
            <person name="Rokhsar D."/>
        </authorList>
    </citation>
    <scope>NUCLEOTIDE SEQUENCE</scope>
</reference>
<dbReference type="PaxDb" id="2711-XP_006478191.1"/>
<dbReference type="EMBL" id="KK785235">
    <property type="protein sequence ID" value="KDO45817.1"/>
    <property type="molecule type" value="Genomic_DNA"/>
</dbReference>
<evidence type="ECO:0000313" key="3">
    <source>
        <dbReference type="Proteomes" id="UP000027120"/>
    </source>
</evidence>
<dbReference type="KEGG" id="cit:102615724"/>
<dbReference type="InterPro" id="IPR000182">
    <property type="entry name" value="GNAT_dom"/>
</dbReference>
<dbReference type="GO" id="GO:0008080">
    <property type="term" value="F:N-acetyltransferase activity"/>
    <property type="evidence" value="ECO:0000318"/>
    <property type="project" value="GO_Central"/>
</dbReference>
<dbReference type="Pfam" id="PF00583">
    <property type="entry name" value="Acetyltransf_1"/>
    <property type="match status" value="1"/>
</dbReference>
<dbReference type="AlphaFoldDB" id="A0A067DSM6"/>
<dbReference type="STRING" id="2711.A0A067DSM6"/>
<sequence>MAKMLLSYPSAATLKYGSYVQKGDLRKANGTYVVHCCSFSSAKEVGLMGNKVEEDAKVPFKEKKNDINKQFEYLVSEYGWKVRKLVRVGEEMREVAFIQAEAFHNPVALFNDVFFEFFKAEVLSGLLYKLRNSPPDRYACLVAEHSNPNDNIEPQRKLVGVVDVTVLRDDPVLQHLRGAEEYLYISGLAVSKRFRRQKIATALMKACEVLAVLWGFEYLVLRAYEDDYGARRLYSNAGYRVVSSDLPWFSTWIGRKRRVLMIKRSDHNLLN</sequence>
<evidence type="ECO:0000259" key="1">
    <source>
        <dbReference type="PROSITE" id="PS51186"/>
    </source>
</evidence>
<accession>A0A067DSM6</accession>
<dbReference type="PANTHER" id="PTHR42919">
    <property type="entry name" value="N-ALPHA-ACETYLTRANSFERASE"/>
    <property type="match status" value="1"/>
</dbReference>
<dbReference type="InterPro" id="IPR051556">
    <property type="entry name" value="N-term/lysine_N-AcTrnsfr"/>
</dbReference>
<dbReference type="GO" id="GO:0007064">
    <property type="term" value="P:mitotic sister chromatid cohesion"/>
    <property type="evidence" value="ECO:0000318"/>
    <property type="project" value="GO_Central"/>
</dbReference>
<evidence type="ECO:0000313" key="2">
    <source>
        <dbReference type="EMBL" id="KDO45818.1"/>
    </source>
</evidence>